<feature type="transmembrane region" description="Helical" evidence="2">
    <location>
        <begin position="115"/>
        <end position="134"/>
    </location>
</feature>
<keyword evidence="4" id="KW-1185">Reference proteome</keyword>
<keyword evidence="2" id="KW-0472">Membrane</keyword>
<feature type="transmembrane region" description="Helical" evidence="2">
    <location>
        <begin position="31"/>
        <end position="50"/>
    </location>
</feature>
<dbReference type="EMBL" id="BDIP01000603">
    <property type="protein sequence ID" value="GIQ82144.1"/>
    <property type="molecule type" value="Genomic_DNA"/>
</dbReference>
<accession>A0A9K3CV31</accession>
<gene>
    <name evidence="3" type="ORF">KIPB_003230</name>
</gene>
<comment type="caution">
    <text evidence="3">The sequence shown here is derived from an EMBL/GenBank/DDBJ whole genome shotgun (WGS) entry which is preliminary data.</text>
</comment>
<protein>
    <submittedName>
        <fullName evidence="3">Uncharacterized protein</fullName>
    </submittedName>
</protein>
<sequence>MPSLTLTTCQDPTKGNDIVCMDELGHALQMWYLLPTVGLTVIALSLLIVGKCRTKPGQTHPLTSLCTGPLLLLVCFLVLFATVSQRLYFYFLNVDGVQKFKNISTVFAYDKDGPVYTFMLALILAGGVHAATFLMDLKERPRVSPKDKTRAIKWVLVPVILLMLLKLFCVVEIFTLNTAYCDPNKPAPEEARERLAALMPGVEAHDLMALDLPGCTPEQIKQQDLHSNWVIPLGVVHAVEVAWYCSVHWRNPFRSGVWPLSKIQPRAALTTLGLWVLDMIIALGVSAPFFYWREKDVEAWEYQTLSLMSETAAFAALTLVAVGAVPAKAYVSQTLSFLNITDPGETTVTDNPLKGGTGGAANTPSTPGTPVDTYQTRTSPAMPQNGKNMLGGSGQGGLRASRGNTLV</sequence>
<name>A0A9K3CV31_9EUKA</name>
<evidence type="ECO:0000313" key="3">
    <source>
        <dbReference type="EMBL" id="GIQ82144.1"/>
    </source>
</evidence>
<feature type="compositionally biased region" description="Polar residues" evidence="1">
    <location>
        <begin position="360"/>
        <end position="387"/>
    </location>
</feature>
<feature type="transmembrane region" description="Helical" evidence="2">
    <location>
        <begin position="268"/>
        <end position="292"/>
    </location>
</feature>
<evidence type="ECO:0000256" key="1">
    <source>
        <dbReference type="SAM" id="MobiDB-lite"/>
    </source>
</evidence>
<proteinExistence type="predicted"/>
<keyword evidence="2" id="KW-1133">Transmembrane helix</keyword>
<feature type="transmembrane region" description="Helical" evidence="2">
    <location>
        <begin position="154"/>
        <end position="176"/>
    </location>
</feature>
<evidence type="ECO:0000256" key="2">
    <source>
        <dbReference type="SAM" id="Phobius"/>
    </source>
</evidence>
<keyword evidence="2" id="KW-0812">Transmembrane</keyword>
<feature type="transmembrane region" description="Helical" evidence="2">
    <location>
        <begin position="62"/>
        <end position="83"/>
    </location>
</feature>
<feature type="transmembrane region" description="Helical" evidence="2">
    <location>
        <begin position="312"/>
        <end position="331"/>
    </location>
</feature>
<reference evidence="3 4" key="1">
    <citation type="journal article" date="2018" name="PLoS ONE">
        <title>The draft genome of Kipferlia bialata reveals reductive genome evolution in fornicate parasites.</title>
        <authorList>
            <person name="Tanifuji G."/>
            <person name="Takabayashi S."/>
            <person name="Kume K."/>
            <person name="Takagi M."/>
            <person name="Nakayama T."/>
            <person name="Kamikawa R."/>
            <person name="Inagaki Y."/>
            <person name="Hashimoto T."/>
        </authorList>
    </citation>
    <scope>NUCLEOTIDE SEQUENCE [LARGE SCALE GENOMIC DNA]</scope>
    <source>
        <strain evidence="3">NY0173</strain>
    </source>
</reference>
<organism evidence="3 4">
    <name type="scientific">Kipferlia bialata</name>
    <dbReference type="NCBI Taxonomy" id="797122"/>
    <lineage>
        <taxon>Eukaryota</taxon>
        <taxon>Metamonada</taxon>
        <taxon>Carpediemonas-like organisms</taxon>
        <taxon>Kipferlia</taxon>
    </lineage>
</organism>
<evidence type="ECO:0000313" key="4">
    <source>
        <dbReference type="Proteomes" id="UP000265618"/>
    </source>
</evidence>
<feature type="region of interest" description="Disordered" evidence="1">
    <location>
        <begin position="346"/>
        <end position="407"/>
    </location>
</feature>
<dbReference type="Proteomes" id="UP000265618">
    <property type="component" value="Unassembled WGS sequence"/>
</dbReference>
<dbReference type="AlphaFoldDB" id="A0A9K3CV31"/>